<keyword evidence="2" id="KW-1185">Reference proteome</keyword>
<evidence type="ECO:0000313" key="2">
    <source>
        <dbReference type="Proteomes" id="UP000887116"/>
    </source>
</evidence>
<name>A0A8X6GQC8_TRICU</name>
<dbReference type="AlphaFoldDB" id="A0A8X6GQC8"/>
<proteinExistence type="predicted"/>
<protein>
    <submittedName>
        <fullName evidence="1">Uncharacterized protein</fullName>
    </submittedName>
</protein>
<accession>A0A8X6GQC8</accession>
<evidence type="ECO:0000313" key="1">
    <source>
        <dbReference type="EMBL" id="GFR07724.1"/>
    </source>
</evidence>
<dbReference type="EMBL" id="BMAO01026200">
    <property type="protein sequence ID" value="GFR07724.1"/>
    <property type="molecule type" value="Genomic_DNA"/>
</dbReference>
<gene>
    <name evidence="1" type="ORF">TNCT_486051</name>
</gene>
<comment type="caution">
    <text evidence="1">The sequence shown here is derived from an EMBL/GenBank/DDBJ whole genome shotgun (WGS) entry which is preliminary data.</text>
</comment>
<sequence length="66" mass="7483">MDANVFLLEHGTQDVSPFHNWIGNVACRWMVLAGAESTPDWVKWRSSWRKIPGFSCSDMRSGEGDL</sequence>
<reference evidence="1" key="1">
    <citation type="submission" date="2020-07" db="EMBL/GenBank/DDBJ databases">
        <title>Multicomponent nature underlies the extraordinary mechanical properties of spider dragline silk.</title>
        <authorList>
            <person name="Kono N."/>
            <person name="Nakamura H."/>
            <person name="Mori M."/>
            <person name="Yoshida Y."/>
            <person name="Ohtoshi R."/>
            <person name="Malay A.D."/>
            <person name="Moran D.A.P."/>
            <person name="Tomita M."/>
            <person name="Numata K."/>
            <person name="Arakawa K."/>
        </authorList>
    </citation>
    <scope>NUCLEOTIDE SEQUENCE</scope>
</reference>
<organism evidence="1 2">
    <name type="scientific">Trichonephila clavata</name>
    <name type="common">Joro spider</name>
    <name type="synonym">Nephila clavata</name>
    <dbReference type="NCBI Taxonomy" id="2740835"/>
    <lineage>
        <taxon>Eukaryota</taxon>
        <taxon>Metazoa</taxon>
        <taxon>Ecdysozoa</taxon>
        <taxon>Arthropoda</taxon>
        <taxon>Chelicerata</taxon>
        <taxon>Arachnida</taxon>
        <taxon>Araneae</taxon>
        <taxon>Araneomorphae</taxon>
        <taxon>Entelegynae</taxon>
        <taxon>Araneoidea</taxon>
        <taxon>Nephilidae</taxon>
        <taxon>Trichonephila</taxon>
    </lineage>
</organism>
<dbReference type="Proteomes" id="UP000887116">
    <property type="component" value="Unassembled WGS sequence"/>
</dbReference>